<dbReference type="Gene3D" id="3.90.226.10">
    <property type="entry name" value="2-enoyl-CoA Hydratase, Chain A, domain 1"/>
    <property type="match status" value="1"/>
</dbReference>
<feature type="domain" description="Tail specific protease" evidence="1">
    <location>
        <begin position="253"/>
        <end position="514"/>
    </location>
</feature>
<gene>
    <name evidence="2" type="ORF">J9309_03660</name>
</gene>
<evidence type="ECO:0000313" key="3">
    <source>
        <dbReference type="Proteomes" id="UP000672011"/>
    </source>
</evidence>
<proteinExistence type="predicted"/>
<dbReference type="InterPro" id="IPR005151">
    <property type="entry name" value="Tail-specific_protease"/>
</dbReference>
<reference evidence="3" key="2">
    <citation type="submission" date="2021-04" db="EMBL/GenBank/DDBJ databases">
        <title>Taxonomy of Flavobacteriaceae bacterium ZY171143.</title>
        <authorList>
            <person name="Li F."/>
        </authorList>
    </citation>
    <scope>NUCLEOTIDE SEQUENCE [LARGE SCALE GENOMIC DNA]</scope>
    <source>
        <strain evidence="3">ZY171143</strain>
    </source>
</reference>
<organism evidence="2 3">
    <name type="scientific">Faecalibacter bovis</name>
    <dbReference type="NCBI Taxonomy" id="2898187"/>
    <lineage>
        <taxon>Bacteria</taxon>
        <taxon>Pseudomonadati</taxon>
        <taxon>Bacteroidota</taxon>
        <taxon>Flavobacteriia</taxon>
        <taxon>Flavobacteriales</taxon>
        <taxon>Weeksellaceae</taxon>
        <taxon>Faecalibacter</taxon>
    </lineage>
</organism>
<sequence length="540" mass="62225">MNKFLGLLFLLFSAYSCTSAKKHNAHMNREISVDELHKDIEFAKKKVLSKHVDVDWYYSKNEISNKIDSFRKSVNSPMKPNDFSREFSRVVASLGHGHTHITSLGRRFEKEEKKKYKDSKGPIGLLQFKSLDNRLILEKSFSKDTTIAINSEVLAVNMINYQDFYNQYKDFRKGDGYITTFQKHYYGRYFSNYLSRELAPQDSLVLTLKKNDSIFTQIVKREYTKKDKNVKDAVKKDTVETEKKVEPKKKITKEEKLIAIQKAKHKREVNKSFAFQKSTKSYLRELQFPVKNDSTIAVLKIKSFTAGYHKKAYKFIFDSIQKHNVQHLILDIRNNGGGYPTDINHLYSFLTTRDEPQMVITNDVKVNSKTAKAALNFRNPNIISHTLFLPFFIGNSINDFFRTHKKDDAYYYRVNSKKQMLNENNKYRGNLYVLTNGMSYSASSIIAASLQNEGKAIFVGEETGGDYNGTVAGVTDFYKLPNSKIKLGIGMMTFTPNTSRELKGRGVIPNVPIDITFDDLLQQKDPQLEWILNNIEAGNK</sequence>
<dbReference type="SMART" id="SM00245">
    <property type="entry name" value="TSPc"/>
    <property type="match status" value="1"/>
</dbReference>
<dbReference type="PANTHER" id="PTHR32060:SF22">
    <property type="entry name" value="CARBOXYL-TERMINAL-PROCESSING PEPTIDASE 3, CHLOROPLASTIC"/>
    <property type="match status" value="1"/>
</dbReference>
<accession>A0ABX7XF40</accession>
<dbReference type="SUPFAM" id="SSF52096">
    <property type="entry name" value="ClpP/crotonase"/>
    <property type="match status" value="1"/>
</dbReference>
<name>A0ABX7XF40_9FLAO</name>
<dbReference type="CDD" id="cd06567">
    <property type="entry name" value="Peptidase_S41"/>
    <property type="match status" value="1"/>
</dbReference>
<dbReference type="RefSeq" id="WP_230477153.1">
    <property type="nucleotide sequence ID" value="NZ_CP072842.1"/>
</dbReference>
<keyword evidence="3" id="KW-1185">Reference proteome</keyword>
<dbReference type="InterPro" id="IPR029045">
    <property type="entry name" value="ClpP/crotonase-like_dom_sf"/>
</dbReference>
<dbReference type="Pfam" id="PF03572">
    <property type="entry name" value="Peptidase_S41"/>
    <property type="match status" value="1"/>
</dbReference>
<dbReference type="PANTHER" id="PTHR32060">
    <property type="entry name" value="TAIL-SPECIFIC PROTEASE"/>
    <property type="match status" value="1"/>
</dbReference>
<dbReference type="EMBL" id="CP072842">
    <property type="protein sequence ID" value="QTV06437.1"/>
    <property type="molecule type" value="Genomic_DNA"/>
</dbReference>
<reference evidence="2 3" key="1">
    <citation type="journal article" date="2021" name="Int. J. Syst. Evol. Microbiol.">
        <title>Faecalibacter bovis sp. nov., isolated from cow faeces.</title>
        <authorList>
            <person name="Li F."/>
            <person name="Zhao W."/>
            <person name="Hong Q."/>
            <person name="Shao Q."/>
            <person name="Song J."/>
            <person name="Yang S."/>
        </authorList>
    </citation>
    <scope>NUCLEOTIDE SEQUENCE [LARGE SCALE GENOMIC DNA]</scope>
    <source>
        <strain evidence="2 3">ZY171143</strain>
    </source>
</reference>
<dbReference type="Proteomes" id="UP000672011">
    <property type="component" value="Chromosome"/>
</dbReference>
<evidence type="ECO:0000259" key="1">
    <source>
        <dbReference type="SMART" id="SM00245"/>
    </source>
</evidence>
<evidence type="ECO:0000313" key="2">
    <source>
        <dbReference type="EMBL" id="QTV06437.1"/>
    </source>
</evidence>
<protein>
    <recommendedName>
        <fullName evidence="1">Tail specific protease domain-containing protein</fullName>
    </recommendedName>
</protein>